<dbReference type="InParanoid" id="W3XCR7"/>
<dbReference type="SUPFAM" id="SSF46785">
    <property type="entry name" value="Winged helix' DNA-binding domain"/>
    <property type="match status" value="1"/>
</dbReference>
<evidence type="ECO:0000256" key="5">
    <source>
        <dbReference type="ARBA" id="ARBA00023242"/>
    </source>
</evidence>
<dbReference type="Gene3D" id="1.10.10.10">
    <property type="entry name" value="Winged helix-like DNA-binding domain superfamily/Winged helix DNA-binding domain"/>
    <property type="match status" value="1"/>
</dbReference>
<evidence type="ECO:0000313" key="8">
    <source>
        <dbReference type="EMBL" id="ETS82971.1"/>
    </source>
</evidence>
<dbReference type="EMBL" id="KI912111">
    <property type="protein sequence ID" value="ETS82971.1"/>
    <property type="molecule type" value="Genomic_DNA"/>
</dbReference>
<dbReference type="SUPFAM" id="SSF50249">
    <property type="entry name" value="Nucleic acid-binding proteins"/>
    <property type="match status" value="1"/>
</dbReference>
<organism evidence="8 9">
    <name type="scientific">Pestalotiopsis fici (strain W106-1 / CGMCC3.15140)</name>
    <dbReference type="NCBI Taxonomy" id="1229662"/>
    <lineage>
        <taxon>Eukaryota</taxon>
        <taxon>Fungi</taxon>
        <taxon>Dikarya</taxon>
        <taxon>Ascomycota</taxon>
        <taxon>Pezizomycotina</taxon>
        <taxon>Sordariomycetes</taxon>
        <taxon>Xylariomycetidae</taxon>
        <taxon>Amphisphaeriales</taxon>
        <taxon>Sporocadaceae</taxon>
        <taxon>Pestalotiopsis</taxon>
    </lineage>
</organism>
<dbReference type="Pfam" id="PF01336">
    <property type="entry name" value="tRNA_anti-codon"/>
    <property type="match status" value="1"/>
</dbReference>
<keyword evidence="5" id="KW-0539">Nucleus</keyword>
<evidence type="ECO:0000256" key="1">
    <source>
        <dbReference type="ARBA" id="ARBA00004123"/>
    </source>
</evidence>
<dbReference type="CDD" id="cd04478">
    <property type="entry name" value="RPA2_DBD_D"/>
    <property type="match status" value="1"/>
</dbReference>
<dbReference type="OMA" id="GRIECNK"/>
<evidence type="ECO:0000313" key="9">
    <source>
        <dbReference type="Proteomes" id="UP000030651"/>
    </source>
</evidence>
<dbReference type="GO" id="GO:0000781">
    <property type="term" value="C:chromosome, telomeric region"/>
    <property type="evidence" value="ECO:0007669"/>
    <property type="project" value="TreeGrafter"/>
</dbReference>
<dbReference type="GO" id="GO:0006260">
    <property type="term" value="P:DNA replication"/>
    <property type="evidence" value="ECO:0007669"/>
    <property type="project" value="UniProtKB-KW"/>
</dbReference>
<accession>W3XCR7</accession>
<reference evidence="9" key="1">
    <citation type="journal article" date="2015" name="BMC Genomics">
        <title>Genomic and transcriptomic analysis of the endophytic fungus Pestalotiopsis fici reveals its lifestyle and high potential for synthesis of natural products.</title>
        <authorList>
            <person name="Wang X."/>
            <person name="Zhang X."/>
            <person name="Liu L."/>
            <person name="Xiang M."/>
            <person name="Wang W."/>
            <person name="Sun X."/>
            <person name="Che Y."/>
            <person name="Guo L."/>
            <person name="Liu G."/>
            <person name="Guo L."/>
            <person name="Wang C."/>
            <person name="Yin W.B."/>
            <person name="Stadler M."/>
            <person name="Zhang X."/>
            <person name="Liu X."/>
        </authorList>
    </citation>
    <scope>NUCLEOTIDE SEQUENCE [LARGE SCALE GENOMIC DNA]</scope>
    <source>
        <strain evidence="9">W106-1 / CGMCC3.15140</strain>
    </source>
</reference>
<dbReference type="RefSeq" id="XP_007831619.1">
    <property type="nucleotide sequence ID" value="XM_007833428.1"/>
</dbReference>
<dbReference type="InterPro" id="IPR036390">
    <property type="entry name" value="WH_DNA-bd_sf"/>
</dbReference>
<dbReference type="GO" id="GO:0035861">
    <property type="term" value="C:site of double-strand break"/>
    <property type="evidence" value="ECO:0007669"/>
    <property type="project" value="EnsemblFungi"/>
</dbReference>
<dbReference type="eggNOG" id="KOG3108">
    <property type="taxonomic scope" value="Eukaryota"/>
</dbReference>
<dbReference type="Proteomes" id="UP000030651">
    <property type="component" value="Unassembled WGS sequence"/>
</dbReference>
<protein>
    <recommendedName>
        <fullName evidence="10">Replication factor A protein 2</fullName>
    </recommendedName>
</protein>
<dbReference type="PANTHER" id="PTHR13989">
    <property type="entry name" value="REPLICATION PROTEIN A-RELATED"/>
    <property type="match status" value="1"/>
</dbReference>
<dbReference type="InterPro" id="IPR014646">
    <property type="entry name" value="Rfa2/RPA32"/>
</dbReference>
<dbReference type="KEGG" id="pfy:PFICI_04847"/>
<dbReference type="FunCoup" id="W3XCR7">
    <property type="interactions" value="873"/>
</dbReference>
<keyword evidence="9" id="KW-1185">Reference proteome</keyword>
<dbReference type="OrthoDB" id="25571at2759"/>
<evidence type="ECO:0000256" key="4">
    <source>
        <dbReference type="ARBA" id="ARBA00023125"/>
    </source>
</evidence>
<gene>
    <name evidence="8" type="ORF">PFICI_04847</name>
</gene>
<dbReference type="GO" id="GO:0000724">
    <property type="term" value="P:double-strand break repair via homologous recombination"/>
    <property type="evidence" value="ECO:0007669"/>
    <property type="project" value="TreeGrafter"/>
</dbReference>
<dbReference type="PANTHER" id="PTHR13989:SF16">
    <property type="entry name" value="REPLICATION PROTEIN A2"/>
    <property type="match status" value="1"/>
</dbReference>
<sequence>MSAYGENNYSTSGYGANGGDNAGGFFGGSQGGSQSGGKGFGEETLRPVTIKQIIDANQAYPDGPFRIDDLDVTQVTFVGMVRNASEQTTNITYQIDDGTGIIEVKQWLDADKENKPSHELMEYVRVYGRLKSFNNKRHVGAHAVRACTDYNEVSYHLLEATYVHLSFTKGAPGGNGMTNGDGNAGDDDSMFVDGGNDQKGTDANGEIASKLRMCSQKAQRFFQYLNTSDHGAEGIHIHDIASATKMSIADAQAAADELIGPGMIFTTTDDDTYAVLDY</sequence>
<dbReference type="STRING" id="1229662.W3XCR7"/>
<dbReference type="InterPro" id="IPR004365">
    <property type="entry name" value="NA-bd_OB_tRNA"/>
</dbReference>
<keyword evidence="3" id="KW-0235">DNA replication</keyword>
<comment type="subcellular location">
    <subcellularLocation>
        <location evidence="1">Nucleus</location>
    </subcellularLocation>
</comment>
<name>W3XCR7_PESFW</name>
<feature type="domain" description="Replication protein A C-terminal" evidence="7">
    <location>
        <begin position="164"/>
        <end position="271"/>
    </location>
</feature>
<dbReference type="GO" id="GO:0005662">
    <property type="term" value="C:DNA replication factor A complex"/>
    <property type="evidence" value="ECO:0007669"/>
    <property type="project" value="EnsemblFungi"/>
</dbReference>
<dbReference type="GO" id="GO:0005736">
    <property type="term" value="C:RNA polymerase I complex"/>
    <property type="evidence" value="ECO:0007669"/>
    <property type="project" value="EnsemblFungi"/>
</dbReference>
<dbReference type="InterPro" id="IPR012340">
    <property type="entry name" value="NA-bd_OB-fold"/>
</dbReference>
<dbReference type="GO" id="GO:0006289">
    <property type="term" value="P:nucleotide-excision repair"/>
    <property type="evidence" value="ECO:0007669"/>
    <property type="project" value="TreeGrafter"/>
</dbReference>
<dbReference type="InterPro" id="IPR036388">
    <property type="entry name" value="WH-like_DNA-bd_sf"/>
</dbReference>
<evidence type="ECO:0000259" key="6">
    <source>
        <dbReference type="Pfam" id="PF01336"/>
    </source>
</evidence>
<dbReference type="AlphaFoldDB" id="W3XCR7"/>
<dbReference type="Gene3D" id="2.40.50.140">
    <property type="entry name" value="Nucleic acid-binding proteins"/>
    <property type="match status" value="1"/>
</dbReference>
<evidence type="ECO:0008006" key="10">
    <source>
        <dbReference type="Google" id="ProtNLM"/>
    </source>
</evidence>
<feature type="domain" description="OB" evidence="6">
    <location>
        <begin position="75"/>
        <end position="136"/>
    </location>
</feature>
<evidence type="ECO:0000256" key="2">
    <source>
        <dbReference type="ARBA" id="ARBA00007815"/>
    </source>
</evidence>
<comment type="similarity">
    <text evidence="2">Belongs to the replication factor A protein 2 family.</text>
</comment>
<dbReference type="HOGENOM" id="CLU_051033_0_1_1"/>
<dbReference type="Pfam" id="PF08784">
    <property type="entry name" value="RPA_C"/>
    <property type="match status" value="1"/>
</dbReference>
<dbReference type="GO" id="GO:0003697">
    <property type="term" value="F:single-stranded DNA binding"/>
    <property type="evidence" value="ECO:0007669"/>
    <property type="project" value="EnsemblFungi"/>
</dbReference>
<dbReference type="InterPro" id="IPR040260">
    <property type="entry name" value="RFA2-like"/>
</dbReference>
<dbReference type="GeneID" id="19269860"/>
<dbReference type="InterPro" id="IPR014892">
    <property type="entry name" value="RPA_C"/>
</dbReference>
<evidence type="ECO:0000259" key="7">
    <source>
        <dbReference type="Pfam" id="PF08784"/>
    </source>
</evidence>
<proteinExistence type="inferred from homology"/>
<evidence type="ECO:0000256" key="3">
    <source>
        <dbReference type="ARBA" id="ARBA00022705"/>
    </source>
</evidence>
<keyword evidence="4" id="KW-0238">DNA-binding</keyword>
<dbReference type="PIRSF" id="PIRSF036949">
    <property type="entry name" value="RPA32"/>
    <property type="match status" value="1"/>
</dbReference>